<dbReference type="EMBL" id="JAPFFJ010000018">
    <property type="protein sequence ID" value="KAJ6403130.1"/>
    <property type="molecule type" value="Genomic_DNA"/>
</dbReference>
<organism evidence="2 3">
    <name type="scientific">Salix udensis</name>
    <dbReference type="NCBI Taxonomy" id="889485"/>
    <lineage>
        <taxon>Eukaryota</taxon>
        <taxon>Viridiplantae</taxon>
        <taxon>Streptophyta</taxon>
        <taxon>Embryophyta</taxon>
        <taxon>Tracheophyta</taxon>
        <taxon>Spermatophyta</taxon>
        <taxon>Magnoliopsida</taxon>
        <taxon>eudicotyledons</taxon>
        <taxon>Gunneridae</taxon>
        <taxon>Pentapetalae</taxon>
        <taxon>rosids</taxon>
        <taxon>fabids</taxon>
        <taxon>Malpighiales</taxon>
        <taxon>Salicaceae</taxon>
        <taxon>Saliceae</taxon>
        <taxon>Salix</taxon>
    </lineage>
</organism>
<keyword evidence="3" id="KW-1185">Reference proteome</keyword>
<proteinExistence type="predicted"/>
<protein>
    <submittedName>
        <fullName evidence="2">Uncharacterized protein</fullName>
    </submittedName>
</protein>
<evidence type="ECO:0000313" key="3">
    <source>
        <dbReference type="Proteomes" id="UP001162972"/>
    </source>
</evidence>
<evidence type="ECO:0000313" key="2">
    <source>
        <dbReference type="EMBL" id="KAJ6403130.1"/>
    </source>
</evidence>
<name>A0AAD6JDY9_9ROSI</name>
<reference evidence="2 3" key="1">
    <citation type="journal article" date="2023" name="Int. J. Mol. Sci.">
        <title>De Novo Assembly and Annotation of 11 Diverse Shrub Willow (Salix) Genomes Reveals Novel Gene Organization in Sex-Linked Regions.</title>
        <authorList>
            <person name="Hyden B."/>
            <person name="Feng K."/>
            <person name="Yates T.B."/>
            <person name="Jawdy S."/>
            <person name="Cereghino C."/>
            <person name="Smart L.B."/>
            <person name="Muchero W."/>
        </authorList>
    </citation>
    <scope>NUCLEOTIDE SEQUENCE [LARGE SCALE GENOMIC DNA]</scope>
    <source>
        <tissue evidence="2">Shoot tip</tissue>
    </source>
</reference>
<gene>
    <name evidence="2" type="ORF">OIU84_015116</name>
</gene>
<evidence type="ECO:0000256" key="1">
    <source>
        <dbReference type="SAM" id="MobiDB-lite"/>
    </source>
</evidence>
<feature type="compositionally biased region" description="Low complexity" evidence="1">
    <location>
        <begin position="83"/>
        <end position="98"/>
    </location>
</feature>
<dbReference type="AlphaFoldDB" id="A0AAD6JDY9"/>
<sequence>MSTLLFPQTPLTLSQKPFLLSLRNPSFLPHTRKWIRPRGLILAKSNGNDSVDTTDRIISAVCYFYPFFDGSPVRKIRHNPVFSNSSSHPASAPSYKSL</sequence>
<accession>A0AAD6JDY9</accession>
<comment type="caution">
    <text evidence="2">The sequence shown here is derived from an EMBL/GenBank/DDBJ whole genome shotgun (WGS) entry which is preliminary data.</text>
</comment>
<dbReference type="Proteomes" id="UP001162972">
    <property type="component" value="Chromosome 4"/>
</dbReference>
<feature type="region of interest" description="Disordered" evidence="1">
    <location>
        <begin position="79"/>
        <end position="98"/>
    </location>
</feature>